<dbReference type="FunFam" id="3.40.50.1010:FF:000012">
    <property type="entry name" value="SWT1, RNA endoribonuclease homolog"/>
    <property type="match status" value="1"/>
</dbReference>
<evidence type="ECO:0000259" key="4">
    <source>
        <dbReference type="SMART" id="SM00670"/>
    </source>
</evidence>
<dbReference type="PANTHER" id="PTHR16161:SF0">
    <property type="entry name" value="TRANSCRIPTIONAL PROTEIN SWT1"/>
    <property type="match status" value="1"/>
</dbReference>
<dbReference type="AlphaFoldDB" id="A0A3Q3G6I2"/>
<reference evidence="5" key="1">
    <citation type="submission" date="2025-08" db="UniProtKB">
        <authorList>
            <consortium name="Ensembl"/>
        </authorList>
    </citation>
    <scope>IDENTIFICATION</scope>
</reference>
<feature type="compositionally biased region" description="Basic and acidic residues" evidence="3">
    <location>
        <begin position="198"/>
        <end position="220"/>
    </location>
</feature>
<feature type="compositionally biased region" description="Basic residues" evidence="3">
    <location>
        <begin position="187"/>
        <end position="197"/>
    </location>
</feature>
<feature type="domain" description="PIN" evidence="4">
    <location>
        <begin position="462"/>
        <end position="590"/>
    </location>
</feature>
<feature type="compositionally biased region" description="Basic and acidic residues" evidence="3">
    <location>
        <begin position="230"/>
        <end position="244"/>
    </location>
</feature>
<dbReference type="InterPro" id="IPR002716">
    <property type="entry name" value="PIN_dom"/>
</dbReference>
<comment type="similarity">
    <text evidence="1">Belongs to the SWT1 family.</text>
</comment>
<name>A0A3Q3G6I2_9LABR</name>
<evidence type="ECO:0000313" key="5">
    <source>
        <dbReference type="Ensembl" id="ENSLBEP00000027214.1"/>
    </source>
</evidence>
<evidence type="ECO:0000313" key="6">
    <source>
        <dbReference type="Proteomes" id="UP000261660"/>
    </source>
</evidence>
<sequence length="972" mass="107881">MSKKSKKRKCKRLSSSSSEEDEKKSKKRDATRDYSRAEKKHRVKTQESSAEKRERSASAAVKDVSQSTRLIKKPVFRLRETHATDKKPANKEEEHRKTKRVTVSPHREHRSSKAKHETSGKVKTASGSKTVDRGTAKPLNTNKADTAPQRAEKTSEGSPDETSSQRSKDKLKKELTSPSSVSDEHKKHVKYALKRKHTAEEPPPRTADDGNSIKEGEPNKSSHTSSGCENQKKMELFEEMCQRHSEKKLKAKTSLCAAAKPSSASTKEPSSTSADHTTSVSSSKVGGNAASIKGTFTTVSFQKVEPSSIQQQKSTLALLKFKIPKKVQPRPAHSTVDNNVTSPTDKNIKNVSEPLNSEASVSKPEQETTVRETAPSRVTVTPSVSSEGQDKRPSSSGQPPATFDTVTEPWCNQVAEELHLARSEKRLEVNVMQSYGELTCMEIDPPEEVAESHCKQPLQQDLFLVLDTNILISHLDYVKKIRSHGLEALGFPVVLIPWVVLQELDSLKRGNGLSGSVAHRATPAISYICNSLKSREPGLWGQSMQQAAASSNDLNAENNDDRVLQCCLQYQTLYPECALILCTNDKNLCSKAILSGVKALSKTDLEQEVVRTRHGFNPLQNIKTSSLPRISPQVSSTILNRSFTVQPPGRERAELSVELVEKDYKEEQDKERAEWGPTCVSALEDCLRAVLSEVLEVEMKAAFDDIWLEIVYVKPPWTLQDVLLCLKKHWIAVFGQIVSRRLLQTVQNLINFFKSGITVNCTATKAALQEAKELVKAFGKSSNRVPGAISELDNLFNKLQPQISEKQIYSGESPAEDVVMNDDDEEKQPTPAQVSHQEVWALFESIWDKVFQTSLEVFKALGFDPQTMQRAQQAGGPPPPQDALVCLHKLSSVVSQLLQGFSSILSSEEALTLLSIIHSIEIVEVDCSLTAQHLHDCFSQQDYRDKLRTGGNLLMELKGALDQCVWTFTSRS</sequence>
<dbReference type="InterPro" id="IPR052626">
    <property type="entry name" value="SWT1_Regulator"/>
</dbReference>
<evidence type="ECO:0000256" key="1">
    <source>
        <dbReference type="ARBA" id="ARBA00060839"/>
    </source>
</evidence>
<feature type="compositionally biased region" description="Basic and acidic residues" evidence="3">
    <location>
        <begin position="166"/>
        <end position="175"/>
    </location>
</feature>
<feature type="compositionally biased region" description="Low complexity" evidence="3">
    <location>
        <begin position="257"/>
        <end position="274"/>
    </location>
</feature>
<feature type="compositionally biased region" description="Basic and acidic residues" evidence="3">
    <location>
        <begin position="21"/>
        <end position="37"/>
    </location>
</feature>
<dbReference type="InParanoid" id="A0A3Q3G6I2"/>
<dbReference type="PANTHER" id="PTHR16161">
    <property type="entry name" value="TRANSCRIPTIONAL PROTEIN SWT1"/>
    <property type="match status" value="1"/>
</dbReference>
<dbReference type="GeneTree" id="ENSGT00390000001254"/>
<accession>A0A3Q3G6I2</accession>
<protein>
    <recommendedName>
        <fullName evidence="2">Transcriptional protein SWT1</fullName>
    </recommendedName>
</protein>
<dbReference type="SUPFAM" id="SSF88723">
    <property type="entry name" value="PIN domain-like"/>
    <property type="match status" value="1"/>
</dbReference>
<feature type="compositionally biased region" description="Low complexity" evidence="3">
    <location>
        <begin position="375"/>
        <end position="386"/>
    </location>
</feature>
<proteinExistence type="inferred from homology"/>
<evidence type="ECO:0000256" key="2">
    <source>
        <dbReference type="ARBA" id="ARBA00074620"/>
    </source>
</evidence>
<dbReference type="OrthoDB" id="548295at2759"/>
<dbReference type="Pfam" id="PF13638">
    <property type="entry name" value="PIN_4"/>
    <property type="match status" value="1"/>
</dbReference>
<evidence type="ECO:0000256" key="3">
    <source>
        <dbReference type="SAM" id="MobiDB-lite"/>
    </source>
</evidence>
<dbReference type="CDD" id="cd18727">
    <property type="entry name" value="PIN_Swt1-like"/>
    <property type="match status" value="1"/>
</dbReference>
<dbReference type="GO" id="GO:0005634">
    <property type="term" value="C:nucleus"/>
    <property type="evidence" value="ECO:0007669"/>
    <property type="project" value="TreeGrafter"/>
</dbReference>
<reference evidence="5" key="2">
    <citation type="submission" date="2025-09" db="UniProtKB">
        <authorList>
            <consortium name="Ensembl"/>
        </authorList>
    </citation>
    <scope>IDENTIFICATION</scope>
</reference>
<dbReference type="Gene3D" id="3.40.50.1010">
    <property type="entry name" value="5'-nuclease"/>
    <property type="match status" value="1"/>
</dbReference>
<dbReference type="STRING" id="56723.ENSLBEP00000027214"/>
<feature type="compositionally biased region" description="Polar residues" evidence="3">
    <location>
        <begin position="335"/>
        <end position="360"/>
    </location>
</feature>
<feature type="region of interest" description="Disordered" evidence="3">
    <location>
        <begin position="322"/>
        <end position="406"/>
    </location>
</feature>
<feature type="compositionally biased region" description="Polar residues" evidence="3">
    <location>
        <begin position="156"/>
        <end position="165"/>
    </location>
</feature>
<organism evidence="5 6">
    <name type="scientific">Labrus bergylta</name>
    <name type="common">ballan wrasse</name>
    <dbReference type="NCBI Taxonomy" id="56723"/>
    <lineage>
        <taxon>Eukaryota</taxon>
        <taxon>Metazoa</taxon>
        <taxon>Chordata</taxon>
        <taxon>Craniata</taxon>
        <taxon>Vertebrata</taxon>
        <taxon>Euteleostomi</taxon>
        <taxon>Actinopterygii</taxon>
        <taxon>Neopterygii</taxon>
        <taxon>Teleostei</taxon>
        <taxon>Neoteleostei</taxon>
        <taxon>Acanthomorphata</taxon>
        <taxon>Eupercaria</taxon>
        <taxon>Labriformes</taxon>
        <taxon>Labridae</taxon>
        <taxon>Labrus</taxon>
    </lineage>
</organism>
<keyword evidence="6" id="KW-1185">Reference proteome</keyword>
<feature type="region of interest" description="Disordered" evidence="3">
    <location>
        <begin position="1"/>
        <end position="290"/>
    </location>
</feature>
<feature type="compositionally biased region" description="Basic and acidic residues" evidence="3">
    <location>
        <begin position="77"/>
        <end position="96"/>
    </location>
</feature>
<dbReference type="Proteomes" id="UP000261660">
    <property type="component" value="Unplaced"/>
</dbReference>
<feature type="compositionally biased region" description="Polar residues" evidence="3">
    <location>
        <begin position="275"/>
        <end position="285"/>
    </location>
</feature>
<dbReference type="InterPro" id="IPR029060">
    <property type="entry name" value="PIN-like_dom_sf"/>
</dbReference>
<dbReference type="Ensembl" id="ENSLBET00000028517.1">
    <property type="protein sequence ID" value="ENSLBEP00000027214.1"/>
    <property type="gene ID" value="ENSLBEG00000020663.1"/>
</dbReference>
<feature type="compositionally biased region" description="Basic residues" evidence="3">
    <location>
        <begin position="1"/>
        <end position="12"/>
    </location>
</feature>
<dbReference type="SMART" id="SM00670">
    <property type="entry name" value="PINc"/>
    <property type="match status" value="1"/>
</dbReference>